<evidence type="ECO:0000313" key="6">
    <source>
        <dbReference type="EMBL" id="CAE1277965.1"/>
    </source>
</evidence>
<name>A0A812CSN3_ACAPH</name>
<keyword evidence="7" id="KW-1185">Reference proteome</keyword>
<keyword evidence="2" id="KW-0175">Coiled coil</keyword>
<dbReference type="SMART" id="SM00312">
    <property type="entry name" value="PX"/>
    <property type="match status" value="1"/>
</dbReference>
<dbReference type="GO" id="GO:0035091">
    <property type="term" value="F:phosphatidylinositol binding"/>
    <property type="evidence" value="ECO:0007669"/>
    <property type="project" value="InterPro"/>
</dbReference>
<dbReference type="SMART" id="SM00315">
    <property type="entry name" value="RGS"/>
    <property type="match status" value="1"/>
</dbReference>
<dbReference type="InterPro" id="IPR013937">
    <property type="entry name" value="Sorting_nexin_C"/>
</dbReference>
<gene>
    <name evidence="6" type="ORF">SPHA_40958</name>
</gene>
<dbReference type="Pfam" id="PF08628">
    <property type="entry name" value="Nexin_C"/>
    <property type="match status" value="1"/>
</dbReference>
<comment type="caution">
    <text evidence="6">The sequence shown here is derived from an EMBL/GenBank/DDBJ whole genome shotgun (WGS) entry which is preliminary data.</text>
</comment>
<protein>
    <submittedName>
        <fullName evidence="6">SNX25</fullName>
    </submittedName>
</protein>
<evidence type="ECO:0000313" key="7">
    <source>
        <dbReference type="Proteomes" id="UP000597762"/>
    </source>
</evidence>
<feature type="domain" description="PXA" evidence="5">
    <location>
        <begin position="23"/>
        <end position="191"/>
    </location>
</feature>
<dbReference type="SMART" id="SM00313">
    <property type="entry name" value="PXA"/>
    <property type="match status" value="1"/>
</dbReference>
<dbReference type="PANTHER" id="PTHR22775">
    <property type="entry name" value="SORTING NEXIN"/>
    <property type="match status" value="1"/>
</dbReference>
<evidence type="ECO:0000259" key="4">
    <source>
        <dbReference type="PROSITE" id="PS50195"/>
    </source>
</evidence>
<dbReference type="SUPFAM" id="SSF48097">
    <property type="entry name" value="Regulator of G-protein signaling, RGS"/>
    <property type="match status" value="1"/>
</dbReference>
<dbReference type="PROSITE" id="PS50195">
    <property type="entry name" value="PX"/>
    <property type="match status" value="1"/>
</dbReference>
<dbReference type="Pfam" id="PF00615">
    <property type="entry name" value="RGS"/>
    <property type="match status" value="1"/>
</dbReference>
<dbReference type="InterPro" id="IPR001683">
    <property type="entry name" value="PX_dom"/>
</dbReference>
<dbReference type="AlphaFoldDB" id="A0A812CSN3"/>
<dbReference type="InterPro" id="IPR044926">
    <property type="entry name" value="RGS_subdomain_2"/>
</dbReference>
<dbReference type="InterPro" id="IPR036871">
    <property type="entry name" value="PX_dom_sf"/>
</dbReference>
<evidence type="ECO:0000256" key="1">
    <source>
        <dbReference type="ARBA" id="ARBA00010883"/>
    </source>
</evidence>
<dbReference type="EMBL" id="CAHIKZ030001950">
    <property type="protein sequence ID" value="CAE1277965.1"/>
    <property type="molecule type" value="Genomic_DNA"/>
</dbReference>
<dbReference type="Gene3D" id="3.30.1520.10">
    <property type="entry name" value="Phox-like domain"/>
    <property type="match status" value="1"/>
</dbReference>
<proteinExistence type="inferred from homology"/>
<evidence type="ECO:0000259" key="5">
    <source>
        <dbReference type="PROSITE" id="PS51207"/>
    </source>
</evidence>
<sequence length="907" mass="104867">MLVQKMMTKKAACQVNPKKIVTTRNLDLAIQELMDLIINDFVISWYKDFGKDNQLIASLIKADIWFMVDTFTTCFSKVDMVKFITQDLVNILHNHFKEIRMASKKSKEATSLYKYTVYPWLESDEKEVEFLRLLTEAVMSIILPKSHAQCDIVRHLLREVVTVSVFKPSIDMLCDPEYLNDKLLAYLDYRAKLCEDTRKSYTYAATYEDFVKMIQTCDDTEYLKHIRYNIITEIMQATTINNWKKSQGISTDKASAPKSMSKGDLLKARNLKTYINQLTVAKSTCEKRIHALGGPDYKYYSEEQAKEETKSSHPGQKVLSFKAIMDVPAAKLFFLKFLKRNNNHSLLEFWNCVEDLKQVSKSQHHEKAHEIFEQYINGTSSAVHVERSTLKGMESFMLGDAGPDAFYEAQNHVYLILEEQHYPTFIVSDIYHDYILALESEPLKKSPSVEEDFLEGKETLGAFEVVEDVLFADQSYSIQKRLEKLDEKILNKTQALTTLKNSTKIDVKHPWLKRNTRRTSYPSEFKRKTIALKKVQEDLEKEVENLQMERRQLGAYVERTELWWENQGKWKAHVSNAEIVSDGDKVTPYFVIVVHVAAVKNPESLGCTQGWVISRTLTDFAALHEKLIQIGPWLKKKELPNTTLMWFKAIDSTFLEKAKETLENYLTTVMKDDRMAQSEALFAFLSPAPDFLSQQSQGRRNWNFSLVKLFRGLPVGNTDNESDDELLFANCEGGKEEQSRDSIAEPLYHLINEVFELRGLFKWLRKSFILFVEVTFGRSINRQLRVTIDWIFSESMLIYYIQTFQESMWPNGVLAEPSLPKTEEEKMKSRIEAKEKLLQNLPDAVKTLVGEDNARQGAIKMFEVLQDCRLNKQLFYGTIEVILQEICPELNIKFPSKQSSSLTTGIA</sequence>
<dbReference type="Pfam" id="PF02194">
    <property type="entry name" value="PXA"/>
    <property type="match status" value="1"/>
</dbReference>
<dbReference type="Pfam" id="PF00787">
    <property type="entry name" value="PX"/>
    <property type="match status" value="1"/>
</dbReference>
<feature type="domain" description="PX" evidence="4">
    <location>
        <begin position="570"/>
        <end position="692"/>
    </location>
</feature>
<organism evidence="6 7">
    <name type="scientific">Acanthosepion pharaonis</name>
    <name type="common">Pharaoh cuttlefish</name>
    <name type="synonym">Sepia pharaonis</name>
    <dbReference type="NCBI Taxonomy" id="158019"/>
    <lineage>
        <taxon>Eukaryota</taxon>
        <taxon>Metazoa</taxon>
        <taxon>Spiralia</taxon>
        <taxon>Lophotrochozoa</taxon>
        <taxon>Mollusca</taxon>
        <taxon>Cephalopoda</taxon>
        <taxon>Coleoidea</taxon>
        <taxon>Decapodiformes</taxon>
        <taxon>Sepiida</taxon>
        <taxon>Sepiina</taxon>
        <taxon>Sepiidae</taxon>
        <taxon>Acanthosepion</taxon>
    </lineage>
</organism>
<feature type="coiled-coil region" evidence="2">
    <location>
        <begin position="529"/>
        <end position="556"/>
    </location>
</feature>
<dbReference type="PROSITE" id="PS51207">
    <property type="entry name" value="PXA"/>
    <property type="match status" value="1"/>
</dbReference>
<dbReference type="PANTHER" id="PTHR22775:SF48">
    <property type="entry name" value="SORTING NEXIN-25"/>
    <property type="match status" value="1"/>
</dbReference>
<dbReference type="Proteomes" id="UP000597762">
    <property type="component" value="Unassembled WGS sequence"/>
</dbReference>
<accession>A0A812CSN3</accession>
<evidence type="ECO:0000256" key="2">
    <source>
        <dbReference type="SAM" id="Coils"/>
    </source>
</evidence>
<reference evidence="6" key="1">
    <citation type="submission" date="2021-01" db="EMBL/GenBank/DDBJ databases">
        <authorList>
            <person name="Li R."/>
            <person name="Bekaert M."/>
        </authorList>
    </citation>
    <scope>NUCLEOTIDE SEQUENCE</scope>
    <source>
        <strain evidence="6">Farmed</strain>
    </source>
</reference>
<dbReference type="InterPro" id="IPR003114">
    <property type="entry name" value="Phox_assoc"/>
</dbReference>
<dbReference type="InterPro" id="IPR016137">
    <property type="entry name" value="RGS"/>
</dbReference>
<feature type="domain" description="RGS" evidence="3">
    <location>
        <begin position="320"/>
        <end position="435"/>
    </location>
</feature>
<evidence type="ECO:0000259" key="3">
    <source>
        <dbReference type="PROSITE" id="PS50132"/>
    </source>
</evidence>
<dbReference type="PROSITE" id="PS50132">
    <property type="entry name" value="RGS"/>
    <property type="match status" value="1"/>
</dbReference>
<comment type="similarity">
    <text evidence="1">Belongs to the sorting nexin family.</text>
</comment>
<dbReference type="OrthoDB" id="120967at2759"/>
<dbReference type="InterPro" id="IPR036305">
    <property type="entry name" value="RGS_sf"/>
</dbReference>
<dbReference type="SUPFAM" id="SSF64268">
    <property type="entry name" value="PX domain"/>
    <property type="match status" value="1"/>
</dbReference>
<dbReference type="Gene3D" id="1.10.167.10">
    <property type="entry name" value="Regulator of G-protein Signalling 4, domain 2"/>
    <property type="match status" value="1"/>
</dbReference>